<evidence type="ECO:0000313" key="2">
    <source>
        <dbReference type="EMBL" id="KKM82034.1"/>
    </source>
</evidence>
<keyword evidence="1" id="KW-0175">Coiled coil</keyword>
<feature type="coiled-coil region" evidence="1">
    <location>
        <begin position="6"/>
        <end position="40"/>
    </location>
</feature>
<comment type="caution">
    <text evidence="2">The sequence shown here is derived from an EMBL/GenBank/DDBJ whole genome shotgun (WGS) entry which is preliminary data.</text>
</comment>
<dbReference type="AlphaFoldDB" id="A0A0F9KIS0"/>
<dbReference type="EMBL" id="LAZR01007926">
    <property type="protein sequence ID" value="KKM82034.1"/>
    <property type="molecule type" value="Genomic_DNA"/>
</dbReference>
<sequence length="93" mass="10999">MTNSYVLRYLNECLQFEKDLNDLEIQRVKVVNDMIEKENQMISSKKQLVEQLDSIKKTDIKVQLKDGSIWKIEKSTKDLLVRIERVVITLKES</sequence>
<evidence type="ECO:0000256" key="1">
    <source>
        <dbReference type="SAM" id="Coils"/>
    </source>
</evidence>
<reference evidence="2" key="1">
    <citation type="journal article" date="2015" name="Nature">
        <title>Complex archaea that bridge the gap between prokaryotes and eukaryotes.</title>
        <authorList>
            <person name="Spang A."/>
            <person name="Saw J.H."/>
            <person name="Jorgensen S.L."/>
            <person name="Zaremba-Niedzwiedzka K."/>
            <person name="Martijn J."/>
            <person name="Lind A.E."/>
            <person name="van Eijk R."/>
            <person name="Schleper C."/>
            <person name="Guy L."/>
            <person name="Ettema T.J."/>
        </authorList>
    </citation>
    <scope>NUCLEOTIDE SEQUENCE</scope>
</reference>
<accession>A0A0F9KIS0</accession>
<proteinExistence type="predicted"/>
<gene>
    <name evidence="2" type="ORF">LCGC14_1323730</name>
</gene>
<protein>
    <submittedName>
        <fullName evidence="2">Uncharacterized protein</fullName>
    </submittedName>
</protein>
<organism evidence="2">
    <name type="scientific">marine sediment metagenome</name>
    <dbReference type="NCBI Taxonomy" id="412755"/>
    <lineage>
        <taxon>unclassified sequences</taxon>
        <taxon>metagenomes</taxon>
        <taxon>ecological metagenomes</taxon>
    </lineage>
</organism>
<name>A0A0F9KIS0_9ZZZZ</name>